<name>A0AB38XUA6_CORAY</name>
<dbReference type="RefSeq" id="WP_038625986.1">
    <property type="nucleotide sequence ID" value="NZ_CP046975.1"/>
</dbReference>
<evidence type="ECO:0000256" key="3">
    <source>
        <dbReference type="ARBA" id="ARBA00022777"/>
    </source>
</evidence>
<evidence type="ECO:0000256" key="1">
    <source>
        <dbReference type="ARBA" id="ARBA00010688"/>
    </source>
</evidence>
<feature type="domain" description="Carbohydrate kinase PfkB" evidence="4">
    <location>
        <begin position="13"/>
        <end position="309"/>
    </location>
</feature>
<evidence type="ECO:0000256" key="2">
    <source>
        <dbReference type="ARBA" id="ARBA00022679"/>
    </source>
</evidence>
<dbReference type="Proteomes" id="UP001220238">
    <property type="component" value="Chromosome"/>
</dbReference>
<dbReference type="InterPro" id="IPR029056">
    <property type="entry name" value="Ribokinase-like"/>
</dbReference>
<keyword evidence="3 5" id="KW-0418">Kinase</keyword>
<organism evidence="5 6">
    <name type="scientific">Corynebacterium amycolatum</name>
    <dbReference type="NCBI Taxonomy" id="43765"/>
    <lineage>
        <taxon>Bacteria</taxon>
        <taxon>Bacillati</taxon>
        <taxon>Actinomycetota</taxon>
        <taxon>Actinomycetes</taxon>
        <taxon>Mycobacteriales</taxon>
        <taxon>Corynebacteriaceae</taxon>
        <taxon>Corynebacterium</taxon>
    </lineage>
</organism>
<dbReference type="EMBL" id="CP120206">
    <property type="protein sequence ID" value="WET43644.1"/>
    <property type="molecule type" value="Genomic_DNA"/>
</dbReference>
<dbReference type="PANTHER" id="PTHR10584:SF166">
    <property type="entry name" value="RIBOKINASE"/>
    <property type="match status" value="1"/>
</dbReference>
<dbReference type="Gene3D" id="3.40.1190.20">
    <property type="match status" value="1"/>
</dbReference>
<evidence type="ECO:0000313" key="5">
    <source>
        <dbReference type="EMBL" id="WET43644.1"/>
    </source>
</evidence>
<accession>A0AB38XUA6</accession>
<dbReference type="InterPro" id="IPR011611">
    <property type="entry name" value="PfkB_dom"/>
</dbReference>
<dbReference type="PRINTS" id="PR00990">
    <property type="entry name" value="RIBOKINASE"/>
</dbReference>
<dbReference type="GO" id="GO:0006796">
    <property type="term" value="P:phosphate-containing compound metabolic process"/>
    <property type="evidence" value="ECO:0007669"/>
    <property type="project" value="UniProtKB-ARBA"/>
</dbReference>
<sequence length="334" mass="35218">MQPNPDLNENPTVVVCGSIHLDTLVQVDSVPAEGGTLIVDDGTNSLGGKGANQAVAIAYDGVRAVMAGTVGEDRAADVVVEELNAHGVDVHSIKTSWDLPTGSAFVATNRKGRPVIFVQRGADALTDPTDFVDEFASADVVLAQGELLPEATEAIASVASMYSARLVLNLNPVVTVTPALIDHADPLIVNMKGAWETIRRLDIAEGIRATDYRAQLEALLQYCPSVIMLRGDHGCLFAQHSDGIDDEPTIYEHPALKLPEEKIVDGTGSGDAFVGTLTAELAKGTSLYDAIPLATAAGAAAVQAVGACSAFVRREKLLEMVEAEDFPQIKEYEG</sequence>
<dbReference type="AlphaFoldDB" id="A0AB38XUA6"/>
<dbReference type="PROSITE" id="PS00583">
    <property type="entry name" value="PFKB_KINASES_1"/>
    <property type="match status" value="1"/>
</dbReference>
<dbReference type="InterPro" id="IPR002139">
    <property type="entry name" value="Ribo/fructo_kinase"/>
</dbReference>
<dbReference type="GeneID" id="92768588"/>
<dbReference type="Pfam" id="PF00294">
    <property type="entry name" value="PfkB"/>
    <property type="match status" value="1"/>
</dbReference>
<dbReference type="SUPFAM" id="SSF53613">
    <property type="entry name" value="Ribokinase-like"/>
    <property type="match status" value="1"/>
</dbReference>
<dbReference type="GO" id="GO:0016301">
    <property type="term" value="F:kinase activity"/>
    <property type="evidence" value="ECO:0007669"/>
    <property type="project" value="UniProtKB-KW"/>
</dbReference>
<protein>
    <submittedName>
        <fullName evidence="5">PfkB family carbohydrate kinase</fullName>
    </submittedName>
</protein>
<evidence type="ECO:0000313" key="6">
    <source>
        <dbReference type="Proteomes" id="UP001220238"/>
    </source>
</evidence>
<gene>
    <name evidence="5" type="ORF">P2W56_09490</name>
</gene>
<comment type="similarity">
    <text evidence="1">Belongs to the carbohydrate kinase PfkB family.</text>
</comment>
<reference evidence="5" key="1">
    <citation type="submission" date="2023-03" db="EMBL/GenBank/DDBJ databases">
        <title>Corynebacterium amycolatum SB-1.</title>
        <authorList>
            <person name="Jo H."/>
        </authorList>
    </citation>
    <scope>NUCLEOTIDE SEQUENCE</scope>
    <source>
        <strain evidence="5">SB-1</strain>
    </source>
</reference>
<evidence type="ECO:0000259" key="4">
    <source>
        <dbReference type="Pfam" id="PF00294"/>
    </source>
</evidence>
<proteinExistence type="inferred from homology"/>
<dbReference type="PANTHER" id="PTHR10584">
    <property type="entry name" value="SUGAR KINASE"/>
    <property type="match status" value="1"/>
</dbReference>
<dbReference type="InterPro" id="IPR002173">
    <property type="entry name" value="Carboh/pur_kinase_PfkB_CS"/>
</dbReference>
<keyword evidence="2" id="KW-0808">Transferase</keyword>